<dbReference type="InterPro" id="IPR028250">
    <property type="entry name" value="DsbDN"/>
</dbReference>
<feature type="signal peptide" evidence="1">
    <location>
        <begin position="1"/>
        <end position="27"/>
    </location>
</feature>
<feature type="domain" description="Thiol:disulfide interchange protein DsbD N-terminal" evidence="2">
    <location>
        <begin position="50"/>
        <end position="145"/>
    </location>
</feature>
<evidence type="ECO:0000259" key="2">
    <source>
        <dbReference type="Pfam" id="PF11412"/>
    </source>
</evidence>
<gene>
    <name evidence="3" type="ORF">F6X38_12165</name>
</gene>
<sequence length="271" mass="27746">MKAPMRKNVAALVTLLGILPLGLPAGAAAGDRFEGEGVRLRLLAERPDAEGHFRGALLVDLKPGWKTYWLDPGEAGIPPDLRFGNAPETVASFPAPHRVDDGFAKSIVYSAPFAVALDGRLEPGTAKPQLKATLGVCQEICIPVAAVLDAEPAASAEVRGAIDAAFAALPRPSTAEAGIVGAELSEDSGTLTVSVRPASAAAGADLFAAAPNGWAFGPPGAVRSVGDEARITLPVTAKPRKTAAAPFAIEATLAGPAGNWRASGLAVRRQR</sequence>
<evidence type="ECO:0000313" key="4">
    <source>
        <dbReference type="Proteomes" id="UP000432089"/>
    </source>
</evidence>
<feature type="chain" id="PRO_5031288701" description="Thiol:disulfide interchange protein DsbD N-terminal domain-containing protein" evidence="1">
    <location>
        <begin position="28"/>
        <end position="271"/>
    </location>
</feature>
<dbReference type="EMBL" id="VZDO01000009">
    <property type="protein sequence ID" value="KAB0679573.1"/>
    <property type="molecule type" value="Genomic_DNA"/>
</dbReference>
<keyword evidence="1" id="KW-0732">Signal</keyword>
<reference evidence="3 4" key="1">
    <citation type="submission" date="2019-09" db="EMBL/GenBank/DDBJ databases">
        <title>YIM 132180 draft genome.</title>
        <authorList>
            <person name="Zhang K."/>
        </authorList>
    </citation>
    <scope>NUCLEOTIDE SEQUENCE [LARGE SCALE GENOMIC DNA]</scope>
    <source>
        <strain evidence="3 4">YIM 132180</strain>
    </source>
</reference>
<proteinExistence type="predicted"/>
<protein>
    <recommendedName>
        <fullName evidence="2">Thiol:disulfide interchange protein DsbD N-terminal domain-containing protein</fullName>
    </recommendedName>
</protein>
<comment type="caution">
    <text evidence="3">The sequence shown here is derived from an EMBL/GenBank/DDBJ whole genome shotgun (WGS) entry which is preliminary data.</text>
</comment>
<dbReference type="Pfam" id="PF11412">
    <property type="entry name" value="DsbD_N"/>
    <property type="match status" value="1"/>
</dbReference>
<dbReference type="Proteomes" id="UP000432089">
    <property type="component" value="Unassembled WGS sequence"/>
</dbReference>
<name>A0A7V7TW45_9HYPH</name>
<accession>A0A7V7TW45</accession>
<organism evidence="3 4">
    <name type="scientific">Plantimonas leprariae</name>
    <dbReference type="NCBI Taxonomy" id="2615207"/>
    <lineage>
        <taxon>Bacteria</taxon>
        <taxon>Pseudomonadati</taxon>
        <taxon>Pseudomonadota</taxon>
        <taxon>Alphaproteobacteria</taxon>
        <taxon>Hyphomicrobiales</taxon>
        <taxon>Aurantimonadaceae</taxon>
        <taxon>Plantimonas</taxon>
    </lineage>
</organism>
<evidence type="ECO:0000256" key="1">
    <source>
        <dbReference type="SAM" id="SignalP"/>
    </source>
</evidence>
<keyword evidence="4" id="KW-1185">Reference proteome</keyword>
<dbReference type="AlphaFoldDB" id="A0A7V7TW45"/>
<evidence type="ECO:0000313" key="3">
    <source>
        <dbReference type="EMBL" id="KAB0679573.1"/>
    </source>
</evidence>